<comment type="caution">
    <text evidence="2">The sequence shown here is derived from an EMBL/GenBank/DDBJ whole genome shotgun (WGS) entry which is preliminary data.</text>
</comment>
<evidence type="ECO:0000256" key="1">
    <source>
        <dbReference type="SAM" id="Phobius"/>
    </source>
</evidence>
<sequence length="73" mass="8225">MMKEVGYKQNWGEEAPSLLINPRKSSACPRLETILEEGYENHAVFSKKLLVVLPLVLSTAVYFLLNKDLTLCA</sequence>
<keyword evidence="1" id="KW-1133">Transmembrane helix</keyword>
<dbReference type="EMBL" id="VEPZ02000867">
    <property type="protein sequence ID" value="KAE8715053.1"/>
    <property type="molecule type" value="Genomic_DNA"/>
</dbReference>
<dbReference type="PANTHER" id="PTHR36063">
    <property type="entry name" value="ARABIDOPSIS THALIANA GENOMIC DNA, CHROMOSOME 5, P1 CLONE:MOK16"/>
    <property type="match status" value="1"/>
</dbReference>
<feature type="transmembrane region" description="Helical" evidence="1">
    <location>
        <begin position="49"/>
        <end position="65"/>
    </location>
</feature>
<name>A0A6A3BEL3_HIBSY</name>
<dbReference type="AlphaFoldDB" id="A0A6A3BEL3"/>
<protein>
    <submittedName>
        <fullName evidence="2">LEM3 (Ligand-effect modulator 3) family protein / CDC50 family protein isoform 1</fullName>
    </submittedName>
</protein>
<keyword evidence="1" id="KW-0812">Transmembrane</keyword>
<proteinExistence type="predicted"/>
<evidence type="ECO:0000313" key="2">
    <source>
        <dbReference type="EMBL" id="KAE8715053.1"/>
    </source>
</evidence>
<dbReference type="Proteomes" id="UP000436088">
    <property type="component" value="Unassembled WGS sequence"/>
</dbReference>
<keyword evidence="1" id="KW-0472">Membrane</keyword>
<reference evidence="2" key="1">
    <citation type="submission" date="2019-09" db="EMBL/GenBank/DDBJ databases">
        <title>Draft genome information of white flower Hibiscus syriacus.</title>
        <authorList>
            <person name="Kim Y.-M."/>
        </authorList>
    </citation>
    <scope>NUCLEOTIDE SEQUENCE [LARGE SCALE GENOMIC DNA]</scope>
    <source>
        <strain evidence="2">YM2019G1</strain>
    </source>
</reference>
<accession>A0A6A3BEL3</accession>
<organism evidence="2 3">
    <name type="scientific">Hibiscus syriacus</name>
    <name type="common">Rose of Sharon</name>
    <dbReference type="NCBI Taxonomy" id="106335"/>
    <lineage>
        <taxon>Eukaryota</taxon>
        <taxon>Viridiplantae</taxon>
        <taxon>Streptophyta</taxon>
        <taxon>Embryophyta</taxon>
        <taxon>Tracheophyta</taxon>
        <taxon>Spermatophyta</taxon>
        <taxon>Magnoliopsida</taxon>
        <taxon>eudicotyledons</taxon>
        <taxon>Gunneridae</taxon>
        <taxon>Pentapetalae</taxon>
        <taxon>rosids</taxon>
        <taxon>malvids</taxon>
        <taxon>Malvales</taxon>
        <taxon>Malvaceae</taxon>
        <taxon>Malvoideae</taxon>
        <taxon>Hibiscus</taxon>
    </lineage>
</organism>
<dbReference type="PANTHER" id="PTHR36063:SF3">
    <property type="entry name" value="PROTEIN, PUTATIVE-RELATED"/>
    <property type="match status" value="1"/>
</dbReference>
<evidence type="ECO:0000313" key="3">
    <source>
        <dbReference type="Proteomes" id="UP000436088"/>
    </source>
</evidence>
<gene>
    <name evidence="2" type="ORF">F3Y22_tig00110187pilonHSYRG00487</name>
</gene>
<keyword evidence="3" id="KW-1185">Reference proteome</keyword>